<name>A0ABU7MG71_9ACTN</name>
<evidence type="ECO:0000259" key="6">
    <source>
        <dbReference type="Pfam" id="PF02384"/>
    </source>
</evidence>
<proteinExistence type="predicted"/>
<evidence type="ECO:0000313" key="9">
    <source>
        <dbReference type="Proteomes" id="UP001347146"/>
    </source>
</evidence>
<accession>A0ABU7MG71</accession>
<dbReference type="SUPFAM" id="SSF53335">
    <property type="entry name" value="S-adenosyl-L-methionine-dependent methyltransferases"/>
    <property type="match status" value="1"/>
</dbReference>
<dbReference type="InterPro" id="IPR041635">
    <property type="entry name" value="Type_ISP_LLaBIII_C"/>
</dbReference>
<evidence type="ECO:0000259" key="7">
    <source>
        <dbReference type="Pfam" id="PF18135"/>
    </source>
</evidence>
<sequence length="1125" mass="124146">MSVVENRLRQMLKAAPKSPDHLFDLLVDGLDWPIPEGFGLSDIELDWEPEELHLDPEKVAKLTQISQIPPLTKSQTFGVFVLAFEGGRLPIGAVRRLVQRLVRNERSRRGAGKIPQFELSDLLFFCLSEPSHDVLHVVGFREADGKRVLKALSWGGSVTEAKLDLIVKRAVPNLRWMGNGPSITVDLDYAQGFGGYRAPIRNAEALSSRMAEVAQELKSEVLALYEVETDEGPLRTLYDEFRAELVADLTVEKFADVYAQTMVYGLFTARVAHPEAFKEGDAASLIQFENPLLNEIYTRFRDETDGEIDVDELGLADLSAQLAVTDVESVVADFGAKNKREDPVVHFYEAFLAKYDPRARISAGAFYTPLPVVRFIVRAVDHVLKTTFGLPLGVADSGTWGQVCSYLDIPVPGGIQADSRFTSMLDPATGTGTFLVEWIRQAEASFKSVQPEGDWPAHLQNVVFPGMHAFEFMLAPYAIAHLRIALAAMEYDVDAPKLTILLTDTLDHPSNQLMIEEIADPVAAEGERAAQLKQDARFTVVIGNPPYEREQKDVGDTAKRKGGVVRHGTAGVTPLLDDVIEPMRAAGHGKHVKNLYNDYIYFWRYGTWRATERPTGPGIVAFITASSFLDGVSIGGLRHHFRDVFDQLHVIDLGGEGRGARTEENVFDILTPVAIAVGVRGAGGSGCVVDYARVAGTRGVKFDWLDSHDLETADTIEVPGSGLSVLTPVSANDYQAWPEITELFPWIHSGSQLKRTWPIGPTKSVLSRRWSELLALRGVAQDEAFRDTGFRGLDVETTSLSGDTRLSSIRANGMSAQPEATTRYGYRSFDRQWILADARLGDRMRPDLWRTMGPDQAFFTTLTSTKLGRGPVVTATPYIPDLHHFRGSYGARDVMPLWRDSKAKTPNLTPHLLDTLAAALGSEVTAEDVAAYVYALTGTAAFAERFAEELGEQAGPVHVPITKNHNAFARVAAFGRDLLWWHTWGERFGEPATVAGAAEEITAVSGMPEKFSYERTECVVRVGSGCFGPVAPEVWEFEVSGLKVLQSWLAYRMAKRKGKKSSPLDDIRPAKWTFTDELLLLVHTLEYTVQVTPTAAELLEEVVEGPVFLATELPIPTDAERKAPR</sequence>
<feature type="domain" description="DNA methylase adenine-specific" evidence="6">
    <location>
        <begin position="422"/>
        <end position="553"/>
    </location>
</feature>
<keyword evidence="9" id="KW-1185">Reference proteome</keyword>
<dbReference type="EMBL" id="JAZDUF010000004">
    <property type="protein sequence ID" value="MEE3851788.1"/>
    <property type="molecule type" value="Genomic_DNA"/>
</dbReference>
<gene>
    <name evidence="8" type="ORF">VZC37_15705</name>
</gene>
<evidence type="ECO:0000313" key="8">
    <source>
        <dbReference type="EMBL" id="MEE3851788.1"/>
    </source>
</evidence>
<feature type="domain" description="Type ISP restriction-modification enzyme LLaBIII C-terminal specificity" evidence="7">
    <location>
        <begin position="742"/>
        <end position="1078"/>
    </location>
</feature>
<dbReference type="PROSITE" id="PS00092">
    <property type="entry name" value="N6_MTASE"/>
    <property type="match status" value="1"/>
</dbReference>
<keyword evidence="2" id="KW-0489">Methyltransferase</keyword>
<organism evidence="8 9">
    <name type="scientific">Gordonia sesuvii</name>
    <dbReference type="NCBI Taxonomy" id="3116777"/>
    <lineage>
        <taxon>Bacteria</taxon>
        <taxon>Bacillati</taxon>
        <taxon>Actinomycetota</taxon>
        <taxon>Actinomycetes</taxon>
        <taxon>Mycobacteriales</taxon>
        <taxon>Gordoniaceae</taxon>
        <taxon>Gordonia</taxon>
    </lineage>
</organism>
<dbReference type="InterPro" id="IPR029063">
    <property type="entry name" value="SAM-dependent_MTases_sf"/>
</dbReference>
<dbReference type="PANTHER" id="PTHR33841">
    <property type="entry name" value="DNA METHYLTRANSFERASE YEEA-RELATED"/>
    <property type="match status" value="1"/>
</dbReference>
<evidence type="ECO:0000256" key="1">
    <source>
        <dbReference type="ARBA" id="ARBA00011900"/>
    </source>
</evidence>
<keyword evidence="4" id="KW-0680">Restriction system</keyword>
<dbReference type="Proteomes" id="UP001347146">
    <property type="component" value="Unassembled WGS sequence"/>
</dbReference>
<comment type="caution">
    <text evidence="8">The sequence shown here is derived from an EMBL/GenBank/DDBJ whole genome shotgun (WGS) entry which is preliminary data.</text>
</comment>
<reference evidence="8 9" key="1">
    <citation type="submission" date="2024-01" db="EMBL/GenBank/DDBJ databases">
        <title>Draft genome sequence of Gordonia sp. LSe1-13.</title>
        <authorList>
            <person name="Suphannarot A."/>
            <person name="Mingma R."/>
        </authorList>
    </citation>
    <scope>NUCLEOTIDE SEQUENCE [LARGE SCALE GENOMIC DNA]</scope>
    <source>
        <strain evidence="8 9">LSe1-13</strain>
    </source>
</reference>
<dbReference type="PANTHER" id="PTHR33841:SF1">
    <property type="entry name" value="DNA METHYLTRANSFERASE A"/>
    <property type="match status" value="1"/>
</dbReference>
<dbReference type="EC" id="2.1.1.72" evidence="1"/>
<dbReference type="InterPro" id="IPR003356">
    <property type="entry name" value="DNA_methylase_A-5"/>
</dbReference>
<dbReference type="RefSeq" id="WP_330433497.1">
    <property type="nucleotide sequence ID" value="NZ_JAZDUF010000004.1"/>
</dbReference>
<keyword evidence="3" id="KW-0808">Transferase</keyword>
<evidence type="ECO:0000256" key="2">
    <source>
        <dbReference type="ARBA" id="ARBA00022603"/>
    </source>
</evidence>
<dbReference type="Gene3D" id="3.40.50.150">
    <property type="entry name" value="Vaccinia Virus protein VP39"/>
    <property type="match status" value="1"/>
</dbReference>
<dbReference type="InterPro" id="IPR050953">
    <property type="entry name" value="N4_N6_ade-DNA_methylase"/>
</dbReference>
<dbReference type="Pfam" id="PF18135">
    <property type="entry name" value="Type_ISP_C"/>
    <property type="match status" value="1"/>
</dbReference>
<comment type="catalytic activity">
    <reaction evidence="5">
        <text>a 2'-deoxyadenosine in DNA + S-adenosyl-L-methionine = an N(6)-methyl-2'-deoxyadenosine in DNA + S-adenosyl-L-homocysteine + H(+)</text>
        <dbReference type="Rhea" id="RHEA:15197"/>
        <dbReference type="Rhea" id="RHEA-COMP:12418"/>
        <dbReference type="Rhea" id="RHEA-COMP:12419"/>
        <dbReference type="ChEBI" id="CHEBI:15378"/>
        <dbReference type="ChEBI" id="CHEBI:57856"/>
        <dbReference type="ChEBI" id="CHEBI:59789"/>
        <dbReference type="ChEBI" id="CHEBI:90615"/>
        <dbReference type="ChEBI" id="CHEBI:90616"/>
        <dbReference type="EC" id="2.1.1.72"/>
    </reaction>
</comment>
<evidence type="ECO:0000256" key="3">
    <source>
        <dbReference type="ARBA" id="ARBA00022679"/>
    </source>
</evidence>
<evidence type="ECO:0000256" key="4">
    <source>
        <dbReference type="ARBA" id="ARBA00022747"/>
    </source>
</evidence>
<protein>
    <recommendedName>
        <fullName evidence="1">site-specific DNA-methyltransferase (adenine-specific)</fullName>
        <ecNumber evidence="1">2.1.1.72</ecNumber>
    </recommendedName>
</protein>
<dbReference type="PRINTS" id="PR00507">
    <property type="entry name" value="N12N6MTFRASE"/>
</dbReference>
<dbReference type="Pfam" id="PF02384">
    <property type="entry name" value="N6_Mtase"/>
    <property type="match status" value="1"/>
</dbReference>
<evidence type="ECO:0000256" key="5">
    <source>
        <dbReference type="ARBA" id="ARBA00047942"/>
    </source>
</evidence>
<dbReference type="InterPro" id="IPR002052">
    <property type="entry name" value="DNA_methylase_N6_adenine_CS"/>
</dbReference>